<feature type="domain" description="DNA2/NAM7 helicase helicase" evidence="7">
    <location>
        <begin position="1006"/>
        <end position="1140"/>
    </location>
</feature>
<feature type="compositionally biased region" description="Basic and acidic residues" evidence="6">
    <location>
        <begin position="1472"/>
        <end position="1486"/>
    </location>
</feature>
<feature type="region of interest" description="Disordered" evidence="6">
    <location>
        <begin position="1"/>
        <end position="26"/>
    </location>
</feature>
<evidence type="ECO:0000256" key="5">
    <source>
        <dbReference type="ARBA" id="ARBA00022840"/>
    </source>
</evidence>
<dbReference type="Pfam" id="PF13087">
    <property type="entry name" value="AAA_12"/>
    <property type="match status" value="1"/>
</dbReference>
<dbReference type="EMBL" id="CABFJX010000019">
    <property type="protein sequence ID" value="VTT58406.1"/>
    <property type="molecule type" value="Genomic_DNA"/>
</dbReference>
<dbReference type="InterPro" id="IPR041677">
    <property type="entry name" value="DNA2/NAM7_AAA_11"/>
</dbReference>
<feature type="domain" description="DNA2/NAM7 helicase-like C-terminal" evidence="8">
    <location>
        <begin position="1157"/>
        <end position="1366"/>
    </location>
</feature>
<evidence type="ECO:0000256" key="1">
    <source>
        <dbReference type="ARBA" id="ARBA00007913"/>
    </source>
</evidence>
<comment type="similarity">
    <text evidence="1">Belongs to the DNA2/NAM7 helicase family.</text>
</comment>
<feature type="region of interest" description="Disordered" evidence="6">
    <location>
        <begin position="38"/>
        <end position="80"/>
    </location>
</feature>
<gene>
    <name evidence="9" type="ORF">C2S_13865</name>
</gene>
<feature type="region of interest" description="Disordered" evidence="6">
    <location>
        <begin position="832"/>
        <end position="892"/>
    </location>
</feature>
<proteinExistence type="inferred from homology"/>
<evidence type="ECO:0000313" key="9">
    <source>
        <dbReference type="EMBL" id="VTT58406.1"/>
    </source>
</evidence>
<dbReference type="InterPro" id="IPR027417">
    <property type="entry name" value="P-loop_NTPase"/>
</dbReference>
<evidence type="ECO:0000259" key="7">
    <source>
        <dbReference type="Pfam" id="PF13086"/>
    </source>
</evidence>
<accession>A0A9Q9U4X1</accession>
<reference evidence="9" key="1">
    <citation type="submission" date="2019-05" db="EMBL/GenBank/DDBJ databases">
        <authorList>
            <person name="Piombo E."/>
        </authorList>
    </citation>
    <scope>NUCLEOTIDE SEQUENCE</scope>
    <source>
        <strain evidence="9">C2S</strain>
    </source>
</reference>
<dbReference type="Pfam" id="PF13086">
    <property type="entry name" value="AAA_11"/>
    <property type="match status" value="1"/>
</dbReference>
<evidence type="ECO:0000256" key="2">
    <source>
        <dbReference type="ARBA" id="ARBA00022741"/>
    </source>
</evidence>
<keyword evidence="5" id="KW-0067">ATP-binding</keyword>
<evidence type="ECO:0000313" key="10">
    <source>
        <dbReference type="Proteomes" id="UP000760494"/>
    </source>
</evidence>
<dbReference type="PANTHER" id="PTHR43788:SF8">
    <property type="entry name" value="DNA-BINDING PROTEIN SMUBP-2"/>
    <property type="match status" value="1"/>
</dbReference>
<feature type="compositionally biased region" description="Acidic residues" evidence="6">
    <location>
        <begin position="847"/>
        <end position="863"/>
    </location>
</feature>
<keyword evidence="4" id="KW-0347">Helicase</keyword>
<keyword evidence="3" id="KW-0378">Hydrolase</keyword>
<dbReference type="Proteomes" id="UP000760494">
    <property type="component" value="Unassembled WGS sequence"/>
</dbReference>
<dbReference type="GO" id="GO:0043139">
    <property type="term" value="F:5'-3' DNA helicase activity"/>
    <property type="evidence" value="ECO:0007669"/>
    <property type="project" value="TreeGrafter"/>
</dbReference>
<dbReference type="InterPro" id="IPR041679">
    <property type="entry name" value="DNA2/NAM7-like_C"/>
</dbReference>
<feature type="compositionally biased region" description="Basic and acidic residues" evidence="6">
    <location>
        <begin position="1"/>
        <end position="15"/>
    </location>
</feature>
<evidence type="ECO:0000256" key="4">
    <source>
        <dbReference type="ARBA" id="ARBA00022806"/>
    </source>
</evidence>
<evidence type="ECO:0000256" key="3">
    <source>
        <dbReference type="ARBA" id="ARBA00022801"/>
    </source>
</evidence>
<name>A0A9Q9U4X1_FUSFU</name>
<dbReference type="InterPro" id="IPR050534">
    <property type="entry name" value="Coronavir_polyprotein_1ab"/>
</dbReference>
<feature type="compositionally biased region" description="Polar residues" evidence="6">
    <location>
        <begin position="68"/>
        <end position="80"/>
    </location>
</feature>
<dbReference type="PANTHER" id="PTHR43788">
    <property type="entry name" value="DNA2/NAM7 HELICASE FAMILY MEMBER"/>
    <property type="match status" value="1"/>
</dbReference>
<organism evidence="9 10">
    <name type="scientific">Fusarium fujikuroi</name>
    <name type="common">Bakanae and foot rot disease fungus</name>
    <name type="synonym">Gibberella fujikuroi</name>
    <dbReference type="NCBI Taxonomy" id="5127"/>
    <lineage>
        <taxon>Eukaryota</taxon>
        <taxon>Fungi</taxon>
        <taxon>Dikarya</taxon>
        <taxon>Ascomycota</taxon>
        <taxon>Pezizomycotina</taxon>
        <taxon>Sordariomycetes</taxon>
        <taxon>Hypocreomycetidae</taxon>
        <taxon>Hypocreales</taxon>
        <taxon>Nectriaceae</taxon>
        <taxon>Fusarium</taxon>
        <taxon>Fusarium fujikuroi species complex</taxon>
    </lineage>
</organism>
<evidence type="ECO:0000256" key="6">
    <source>
        <dbReference type="SAM" id="MobiDB-lite"/>
    </source>
</evidence>
<evidence type="ECO:0000259" key="8">
    <source>
        <dbReference type="Pfam" id="PF13087"/>
    </source>
</evidence>
<dbReference type="GO" id="GO:0005524">
    <property type="term" value="F:ATP binding"/>
    <property type="evidence" value="ECO:0007669"/>
    <property type="project" value="UniProtKB-KW"/>
</dbReference>
<feature type="region of interest" description="Disordered" evidence="6">
    <location>
        <begin position="1472"/>
        <end position="1498"/>
    </location>
</feature>
<sequence>MSKEPDDPAGHDRPPGNRSMLQNALSQFRVQNPYSFTTAPIRPHLSASSGIGIFTPSMPTPSAPSSSNEGPTESAAATEQNQTAMNETLTLSAPSSSNEGPTESAAAIELIQDDPSHVTVSPIRPLETNEDAGEDLAANVSPDADNIGQLGGRENDFGMDRLGPFKGLHVRANIEMGPFVKPTIKLKFVVRHLSQSHLFAEMIIPLDYLVDKPHIVDIDSEDKTSLMPLLSHVPTNLDQLGSSQTVPDPFPSIVPGDDGRPACDIHQATDTIRTLRLDVASQDVIIIKTPSFQEERENHPQTLCSVADDVLGRLVLPSVASIRLWFFPEKTFHDTWWTALENIDRYVQPYTEILHKVRTNYADLSYGNFEMADLAHPEKPVPSTNVFVDAEHQTVSVMGGAIEEIVLADELAEKLWESNLQAVVIKDPYTTWESKDDDLQVYGIAADKQPLRWYFIVDLSNGVADMFPDVDIPFKVYIRTEYDARTMPSNGFSAEQVHHVTNELLRNFRLAETKGEMAESRCQQDIDKAAEKGYEAREERLTEKLQTIRNDVFKAFAASFLYGILPQPSAEAIAEHARKPLNVQLAATAQHLAEALRQRDDENDIDWGNRVRVFVRENGPGRSTQGISGYGEAFTAIVRDLPPGTAANIGLLEVKTANQSNWPIGLKKPPVKLSLPHVTIKGPLHEFLSNIWVPVKDAPASTTYKTVTFKAWFKPDDTSIKAECAAVTEINSLGENAISKNFWTWAQCFGENKNLHNWLVQYPALGRQVEAHEYTGERHDVLSRLDRVPFGYAAITGPPGSGKTSLAEDIVLSVISEPCNHAEVTVYPPMVQGQATSEDGPDHESDSGSEDDLDHESDSGNDGEPDHESDSGNDGDFNEAPTEPATFTAWPNDETNQEQLATFTVGPQLPEAWETEPLGNQQEEAIGVAVIPRVAWLVAENQLCNDAQVRLSIKRPDAVILRARPWKKEMNNMYSQSDREPDLISMENKPHATSQDRRLANYINHQIQDRFNESSASRGPTTISEYAKRLARENPAEWNDYLHAYRQKITDPEAFNLNRVDNERHARELLIHVASLTAVLCCTPVTFGQIKNHTGLEYNFIVLDEAARMPESLSLIPMAKCPEASFLIVGDNKQFGPVVTTLDRKDWQSFFGPQRATSLFERIEKSGALLFRLKSNYRAHRKAADFVREKFYEGQMHIVNKTSTVATTGIADYIASKTGSLYPNIMVDIPEAQEIQIGTSYANPATARLAVSLAIQVYREASILNARDADQLQRGEVVKVRRGSILIITMYAVQKRNIELLLKEATSAELPPGLVEVRTVDGSLSHSGAVVIVDIVRTGRRGFIDDPRRVAVAFSRAELCTILIARERSVQERSRLGSAVQFLKERDAVYSLGRAKSRPQWTEWCSRCLQPGHVAHGCKQTIRCTTCNETHATRYCPQANTNEISLYAEDPVTADDGVSRNVFASRGVPKNREGKRVAFRGQERAARKPPTSIKTEVKNEYKRAAKALHSAQQDGDGGNGDE</sequence>
<comment type="caution">
    <text evidence="9">The sequence shown here is derived from an EMBL/GenBank/DDBJ whole genome shotgun (WGS) entry which is preliminary data.</text>
</comment>
<protein>
    <submittedName>
        <fullName evidence="9">Uncharacterized protein</fullName>
    </submittedName>
</protein>
<dbReference type="Gene3D" id="3.40.50.300">
    <property type="entry name" value="P-loop containing nucleotide triphosphate hydrolases"/>
    <property type="match status" value="2"/>
</dbReference>
<dbReference type="GO" id="GO:0016787">
    <property type="term" value="F:hydrolase activity"/>
    <property type="evidence" value="ECO:0007669"/>
    <property type="project" value="UniProtKB-KW"/>
</dbReference>
<dbReference type="SUPFAM" id="SSF52540">
    <property type="entry name" value="P-loop containing nucleoside triphosphate hydrolases"/>
    <property type="match status" value="2"/>
</dbReference>
<keyword evidence="2" id="KW-0547">Nucleotide-binding</keyword>